<dbReference type="AlphaFoldDB" id="A0A8K0NLS8"/>
<accession>A0A8K0NLS8</accession>
<sequence>MDFRRESARHAPSRRQLRPVDLTTRTLTKLALGFLGLVYVLLQCQKSSVIRRFLDHSSERLHGFGPTDDPTYHPRISIVVVWTGEERPNYLTWFLDSIARQPDQVELVLIQRGNHHLSNLVGSFIPGSRNIKLVQMSDERFWQLHSDYLCGLWNGCSEGDRRRIAHHLRAMGRLDPQSYSLSILRGEVFAPYIHPSAEWWGWSDVDTVIGSDVATVPWDIADRYDVILPTHRNTDKERLVFMRGHLAFFRNTPLASAKITGHPDFRSKEAWLNSHDFHDKQGCRKHKTLGCSPKEASYSSYIINNPSINFLTLDGLAQKHYLLFSSHGTYTISGGLEDPKKARDIADRIRADKRPSSALSGRPATFSTDALVRPVELVQGNFSSTLWFHDRHSTHYVPRFGDGDPSFRNDRYITYLHRLDGYVEERLEPVSRTEDQPDLIEEWLYLHYQEEKKKDWFKQIPHRSNSSSSDWIVLTEGHDAVVSDPYQIRTGYKVPYTKVLRQRSRPL</sequence>
<dbReference type="Proteomes" id="UP000812966">
    <property type="component" value="Unassembled WGS sequence"/>
</dbReference>
<reference evidence="1" key="1">
    <citation type="submission" date="2020-04" db="EMBL/GenBank/DDBJ databases">
        <title>Analysis of mating type loci in Filobasidium floriforme.</title>
        <authorList>
            <person name="Nowrousian M."/>
        </authorList>
    </citation>
    <scope>NUCLEOTIDE SEQUENCE</scope>
    <source>
        <strain evidence="1">CBS 6242</strain>
    </source>
</reference>
<gene>
    <name evidence="1" type="ORF">FFLO_05096</name>
</gene>
<name>A0A8K0NLS8_9TREE</name>
<evidence type="ECO:0000313" key="2">
    <source>
        <dbReference type="Proteomes" id="UP000812966"/>
    </source>
</evidence>
<dbReference type="EMBL" id="JABELV010000120">
    <property type="protein sequence ID" value="KAG7530380.1"/>
    <property type="molecule type" value="Genomic_DNA"/>
</dbReference>
<keyword evidence="2" id="KW-1185">Reference proteome</keyword>
<comment type="caution">
    <text evidence="1">The sequence shown here is derived from an EMBL/GenBank/DDBJ whole genome shotgun (WGS) entry which is preliminary data.</text>
</comment>
<protein>
    <submittedName>
        <fullName evidence="1">Uncharacterized protein</fullName>
    </submittedName>
</protein>
<organism evidence="1 2">
    <name type="scientific">Filobasidium floriforme</name>
    <dbReference type="NCBI Taxonomy" id="5210"/>
    <lineage>
        <taxon>Eukaryota</taxon>
        <taxon>Fungi</taxon>
        <taxon>Dikarya</taxon>
        <taxon>Basidiomycota</taxon>
        <taxon>Agaricomycotina</taxon>
        <taxon>Tremellomycetes</taxon>
        <taxon>Filobasidiales</taxon>
        <taxon>Filobasidiaceae</taxon>
        <taxon>Filobasidium</taxon>
    </lineage>
</organism>
<evidence type="ECO:0000313" key="1">
    <source>
        <dbReference type="EMBL" id="KAG7530380.1"/>
    </source>
</evidence>
<proteinExistence type="predicted"/>